<dbReference type="OrthoDB" id="121077at2"/>
<dbReference type="AlphaFoldDB" id="A0A4Q7Z0B7"/>
<accession>A0A4Q7Z0B7</accession>
<dbReference type="Proteomes" id="UP000292958">
    <property type="component" value="Unassembled WGS sequence"/>
</dbReference>
<gene>
    <name evidence="1" type="ORF">BDD14_5265</name>
</gene>
<reference evidence="1 2" key="1">
    <citation type="submission" date="2019-02" db="EMBL/GenBank/DDBJ databases">
        <title>Genomic Encyclopedia of Archaeal and Bacterial Type Strains, Phase II (KMG-II): from individual species to whole genera.</title>
        <authorList>
            <person name="Goeker M."/>
        </authorList>
    </citation>
    <scope>NUCLEOTIDE SEQUENCE [LARGE SCALE GENOMIC DNA]</scope>
    <source>
        <strain evidence="1 2">DSM 18101</strain>
    </source>
</reference>
<name>A0A4Q7Z0B7_9BACT</name>
<evidence type="ECO:0000313" key="1">
    <source>
        <dbReference type="EMBL" id="RZU43590.1"/>
    </source>
</evidence>
<keyword evidence="2" id="KW-1185">Reference proteome</keyword>
<evidence type="ECO:0000313" key="2">
    <source>
        <dbReference type="Proteomes" id="UP000292958"/>
    </source>
</evidence>
<dbReference type="EMBL" id="SHKW01000001">
    <property type="protein sequence ID" value="RZU43590.1"/>
    <property type="molecule type" value="Genomic_DNA"/>
</dbReference>
<sequence length="90" mass="9998">MSFRIERLVSEENAIVFIVCGRLDSECLNTLKELIEAEDAKIVLDLSEVTLAGREAATSLAGGDFKGIELRNCPAFLRGWIDTEQERITP</sequence>
<evidence type="ECO:0008006" key="3">
    <source>
        <dbReference type="Google" id="ProtNLM"/>
    </source>
</evidence>
<protein>
    <recommendedName>
        <fullName evidence="3">STAS domain-containing protein</fullName>
    </recommendedName>
</protein>
<dbReference type="RefSeq" id="WP_130422266.1">
    <property type="nucleotide sequence ID" value="NZ_SHKW01000001.1"/>
</dbReference>
<proteinExistence type="predicted"/>
<comment type="caution">
    <text evidence="1">The sequence shown here is derived from an EMBL/GenBank/DDBJ whole genome shotgun (WGS) entry which is preliminary data.</text>
</comment>
<organism evidence="1 2">
    <name type="scientific">Edaphobacter modestus</name>
    <dbReference type="NCBI Taxonomy" id="388466"/>
    <lineage>
        <taxon>Bacteria</taxon>
        <taxon>Pseudomonadati</taxon>
        <taxon>Acidobacteriota</taxon>
        <taxon>Terriglobia</taxon>
        <taxon>Terriglobales</taxon>
        <taxon>Acidobacteriaceae</taxon>
        <taxon>Edaphobacter</taxon>
    </lineage>
</organism>